<proteinExistence type="predicted"/>
<comment type="caution">
    <text evidence="2">The sequence shown here is derived from an EMBL/GenBank/DDBJ whole genome shotgun (WGS) entry which is preliminary data.</text>
</comment>
<dbReference type="EMBL" id="BJXA01000023">
    <property type="protein sequence ID" value="GEM39265.1"/>
    <property type="molecule type" value="Genomic_DNA"/>
</dbReference>
<accession>A0A511MF17</accession>
<organism evidence="2 3">
    <name type="scientific">Nocardia ninae NBRC 108245</name>
    <dbReference type="NCBI Taxonomy" id="1210091"/>
    <lineage>
        <taxon>Bacteria</taxon>
        <taxon>Bacillati</taxon>
        <taxon>Actinomycetota</taxon>
        <taxon>Actinomycetes</taxon>
        <taxon>Mycobacteriales</taxon>
        <taxon>Nocardiaceae</taxon>
        <taxon>Nocardia</taxon>
    </lineage>
</organism>
<dbReference type="Gene3D" id="1.10.287.1060">
    <property type="entry name" value="ESAT-6-like"/>
    <property type="match status" value="1"/>
</dbReference>
<reference evidence="2 3" key="1">
    <citation type="submission" date="2019-07" db="EMBL/GenBank/DDBJ databases">
        <title>Whole genome shotgun sequence of Nocardia ninae NBRC 108245.</title>
        <authorList>
            <person name="Hosoyama A."/>
            <person name="Uohara A."/>
            <person name="Ohji S."/>
            <person name="Ichikawa N."/>
        </authorList>
    </citation>
    <scope>NUCLEOTIDE SEQUENCE [LARGE SCALE GENOMIC DNA]</scope>
    <source>
        <strain evidence="2 3">NBRC 108245</strain>
    </source>
</reference>
<evidence type="ECO:0000313" key="3">
    <source>
        <dbReference type="Proteomes" id="UP000321424"/>
    </source>
</evidence>
<feature type="compositionally biased region" description="Basic and acidic residues" evidence="1">
    <location>
        <begin position="40"/>
        <end position="52"/>
    </location>
</feature>
<evidence type="ECO:0000256" key="1">
    <source>
        <dbReference type="SAM" id="MobiDB-lite"/>
    </source>
</evidence>
<keyword evidence="3" id="KW-1185">Reference proteome</keyword>
<evidence type="ECO:0000313" key="2">
    <source>
        <dbReference type="EMBL" id="GEM39265.1"/>
    </source>
</evidence>
<dbReference type="Proteomes" id="UP000321424">
    <property type="component" value="Unassembled WGS sequence"/>
</dbReference>
<protein>
    <submittedName>
        <fullName evidence="2">Uncharacterized protein</fullName>
    </submittedName>
</protein>
<gene>
    <name evidence="2" type="ORF">NN4_37840</name>
</gene>
<sequence>MTSPNEFGDGWADVRDGGGQIIAALAGMAEKPGVTAETYQARDESNGLRTERLQLGSPVSAGRWDNELA</sequence>
<name>A0A511MF17_9NOCA</name>
<feature type="region of interest" description="Disordered" evidence="1">
    <location>
        <begin position="33"/>
        <end position="69"/>
    </location>
</feature>
<dbReference type="AlphaFoldDB" id="A0A511MF17"/>